<comment type="caution">
    <text evidence="1">The sequence shown here is derived from an EMBL/GenBank/DDBJ whole genome shotgun (WGS) entry which is preliminary data.</text>
</comment>
<dbReference type="EMBL" id="CM009299">
    <property type="protein sequence ID" value="KAI9387283.1"/>
    <property type="molecule type" value="Genomic_DNA"/>
</dbReference>
<dbReference type="Proteomes" id="UP000006729">
    <property type="component" value="Chromosome 10"/>
</dbReference>
<sequence>MYLNPKKSFDGEFRSTTQYVSPKINKESYDLSPVSEISDANHCCQTATISILALNPVVSAPTETSSVSDSIPTSKISTITDESASVSTDCCGLNKASISKIGQVERLEANIVVILLKEDRIVVLKADVQSKKLMGALIKVVRDEHYTLTEDKDLAIGLVSMKCSHPLYMVN</sequence>
<gene>
    <name evidence="1" type="ORF">POPTR_010G147301v4</name>
</gene>
<evidence type="ECO:0000313" key="1">
    <source>
        <dbReference type="EMBL" id="KAI9387283.1"/>
    </source>
</evidence>
<protein>
    <submittedName>
        <fullName evidence="1">Uncharacterized protein</fullName>
    </submittedName>
</protein>
<keyword evidence="2" id="KW-1185">Reference proteome</keyword>
<proteinExistence type="predicted"/>
<organism evidence="1 2">
    <name type="scientific">Populus trichocarpa</name>
    <name type="common">Western balsam poplar</name>
    <name type="synonym">Populus balsamifera subsp. trichocarpa</name>
    <dbReference type="NCBI Taxonomy" id="3694"/>
    <lineage>
        <taxon>Eukaryota</taxon>
        <taxon>Viridiplantae</taxon>
        <taxon>Streptophyta</taxon>
        <taxon>Embryophyta</taxon>
        <taxon>Tracheophyta</taxon>
        <taxon>Spermatophyta</taxon>
        <taxon>Magnoliopsida</taxon>
        <taxon>eudicotyledons</taxon>
        <taxon>Gunneridae</taxon>
        <taxon>Pentapetalae</taxon>
        <taxon>rosids</taxon>
        <taxon>fabids</taxon>
        <taxon>Malpighiales</taxon>
        <taxon>Salicaceae</taxon>
        <taxon>Saliceae</taxon>
        <taxon>Populus</taxon>
    </lineage>
</organism>
<accession>A0ACC0SDN9</accession>
<reference evidence="1 2" key="1">
    <citation type="journal article" date="2006" name="Science">
        <title>The genome of black cottonwood, Populus trichocarpa (Torr. &amp; Gray).</title>
        <authorList>
            <person name="Tuskan G.A."/>
            <person name="Difazio S."/>
            <person name="Jansson S."/>
            <person name="Bohlmann J."/>
            <person name="Grigoriev I."/>
            <person name="Hellsten U."/>
            <person name="Putnam N."/>
            <person name="Ralph S."/>
            <person name="Rombauts S."/>
            <person name="Salamov A."/>
            <person name="Schein J."/>
            <person name="Sterck L."/>
            <person name="Aerts A."/>
            <person name="Bhalerao R.R."/>
            <person name="Bhalerao R.P."/>
            <person name="Blaudez D."/>
            <person name="Boerjan W."/>
            <person name="Brun A."/>
            <person name="Brunner A."/>
            <person name="Busov V."/>
            <person name="Campbell M."/>
            <person name="Carlson J."/>
            <person name="Chalot M."/>
            <person name="Chapman J."/>
            <person name="Chen G.L."/>
            <person name="Cooper D."/>
            <person name="Coutinho P.M."/>
            <person name="Couturier J."/>
            <person name="Covert S."/>
            <person name="Cronk Q."/>
            <person name="Cunningham R."/>
            <person name="Davis J."/>
            <person name="Degroeve S."/>
            <person name="Dejardin A."/>
            <person name="Depamphilis C."/>
            <person name="Detter J."/>
            <person name="Dirks B."/>
            <person name="Dubchak I."/>
            <person name="Duplessis S."/>
            <person name="Ehlting J."/>
            <person name="Ellis B."/>
            <person name="Gendler K."/>
            <person name="Goodstein D."/>
            <person name="Gribskov M."/>
            <person name="Grimwood J."/>
            <person name="Groover A."/>
            <person name="Gunter L."/>
            <person name="Hamberger B."/>
            <person name="Heinze B."/>
            <person name="Helariutta Y."/>
            <person name="Henrissat B."/>
            <person name="Holligan D."/>
            <person name="Holt R."/>
            <person name="Huang W."/>
            <person name="Islam-Faridi N."/>
            <person name="Jones S."/>
            <person name="Jones-Rhoades M."/>
            <person name="Jorgensen R."/>
            <person name="Joshi C."/>
            <person name="Kangasjarvi J."/>
            <person name="Karlsson J."/>
            <person name="Kelleher C."/>
            <person name="Kirkpatrick R."/>
            <person name="Kirst M."/>
            <person name="Kohler A."/>
            <person name="Kalluri U."/>
            <person name="Larimer F."/>
            <person name="Leebens-Mack J."/>
            <person name="Leple J.C."/>
            <person name="Locascio P."/>
            <person name="Lou Y."/>
            <person name="Lucas S."/>
            <person name="Martin F."/>
            <person name="Montanini B."/>
            <person name="Napoli C."/>
            <person name="Nelson D.R."/>
            <person name="Nelson C."/>
            <person name="Nieminen K."/>
            <person name="Nilsson O."/>
            <person name="Pereda V."/>
            <person name="Peter G."/>
            <person name="Philippe R."/>
            <person name="Pilate G."/>
            <person name="Poliakov A."/>
            <person name="Razumovskaya J."/>
            <person name="Richardson P."/>
            <person name="Rinaldi C."/>
            <person name="Ritland K."/>
            <person name="Rouze P."/>
            <person name="Ryaboy D."/>
            <person name="Schmutz J."/>
            <person name="Schrader J."/>
            <person name="Segerman B."/>
            <person name="Shin H."/>
            <person name="Siddiqui A."/>
            <person name="Sterky F."/>
            <person name="Terry A."/>
            <person name="Tsai C.J."/>
            <person name="Uberbacher E."/>
            <person name="Unneberg P."/>
            <person name="Vahala J."/>
            <person name="Wall K."/>
            <person name="Wessler S."/>
            <person name="Yang G."/>
            <person name="Yin T."/>
            <person name="Douglas C."/>
            <person name="Marra M."/>
            <person name="Sandberg G."/>
            <person name="Van de Peer Y."/>
            <person name="Rokhsar D."/>
        </authorList>
    </citation>
    <scope>NUCLEOTIDE SEQUENCE [LARGE SCALE GENOMIC DNA]</scope>
    <source>
        <strain evidence="2">cv. Nisqually</strain>
    </source>
</reference>
<name>A0ACC0SDN9_POPTR</name>
<evidence type="ECO:0000313" key="2">
    <source>
        <dbReference type="Proteomes" id="UP000006729"/>
    </source>
</evidence>